<gene>
    <name evidence="2" type="ordered locus">Mbar_A1072</name>
</gene>
<evidence type="ECO:0000313" key="2">
    <source>
        <dbReference type="EMBL" id="AAZ70040.1"/>
    </source>
</evidence>
<keyword evidence="1" id="KW-0472">Membrane</keyword>
<dbReference type="AlphaFoldDB" id="Q46DK2"/>
<accession>Q46DK2</accession>
<dbReference type="PaxDb" id="269797-Mbar_A1072"/>
<feature type="transmembrane region" description="Helical" evidence="1">
    <location>
        <begin position="21"/>
        <end position="45"/>
    </location>
</feature>
<evidence type="ECO:0000256" key="1">
    <source>
        <dbReference type="SAM" id="Phobius"/>
    </source>
</evidence>
<feature type="transmembrane region" description="Helical" evidence="1">
    <location>
        <begin position="51"/>
        <end position="77"/>
    </location>
</feature>
<organism evidence="2">
    <name type="scientific">Methanosarcina barkeri (strain Fusaro / DSM 804)</name>
    <dbReference type="NCBI Taxonomy" id="269797"/>
    <lineage>
        <taxon>Archaea</taxon>
        <taxon>Methanobacteriati</taxon>
        <taxon>Methanobacteriota</taxon>
        <taxon>Stenosarchaea group</taxon>
        <taxon>Methanomicrobia</taxon>
        <taxon>Methanosarcinales</taxon>
        <taxon>Methanosarcinaceae</taxon>
        <taxon>Methanosarcina</taxon>
    </lineage>
</organism>
<keyword evidence="1" id="KW-0812">Transmembrane</keyword>
<proteinExistence type="predicted"/>
<protein>
    <submittedName>
        <fullName evidence="2">Uncharacterized protein</fullName>
    </submittedName>
</protein>
<dbReference type="EMBL" id="CP000099">
    <property type="protein sequence ID" value="AAZ70040.1"/>
    <property type="molecule type" value="Genomic_DNA"/>
</dbReference>
<dbReference type="KEGG" id="mba:Mbar_A1072"/>
<reference evidence="2" key="1">
    <citation type="submission" date="2006-06" db="EMBL/GenBank/DDBJ databases">
        <title>Complete sequence of chromosome 1 of Methanosarcina barkeri str. fusaro.</title>
        <authorList>
            <person name="Copeland A."/>
            <person name="Lucas S."/>
            <person name="Lapidus A."/>
            <person name="Barry K."/>
            <person name="Detter J.C."/>
            <person name="Glavina T."/>
            <person name="Hammon N."/>
            <person name="Israni S."/>
            <person name="Pitluck S."/>
            <person name="Goodwin L.A."/>
            <person name="Saunders E.H."/>
            <person name="Schmutz J."/>
            <person name="Larimer F."/>
            <person name="Land M."/>
            <person name="Anderson I."/>
            <person name="Richardson P."/>
        </authorList>
    </citation>
    <scope>NUCLEOTIDE SEQUENCE</scope>
    <source>
        <strain evidence="2">Fusaro</strain>
    </source>
</reference>
<sequence>MISSLLRLPSLLRFRSHCFSIFSFSSIFLPTLCPPLSSLLVYHLLPFYDSLLVYDLLSALISILSSASLFQALHFCFCPSRLNQKDNEYDLKL</sequence>
<keyword evidence="1" id="KW-1133">Transmembrane helix</keyword>
<dbReference type="HOGENOM" id="CLU_2392862_0_0_2"/>
<name>Q46DK2_METBF</name>